<accession>A0ABV4GLA2</accession>
<name>A0ABV4GLA2_9BRAD</name>
<reference evidence="1 2" key="1">
    <citation type="submission" date="2024-07" db="EMBL/GenBank/DDBJ databases">
        <title>Genomic Encyclopedia of Type Strains, Phase V (KMG-V): Genome sequencing to study the core and pangenomes of soil and plant-associated prokaryotes.</title>
        <authorList>
            <person name="Whitman W."/>
        </authorList>
    </citation>
    <scope>NUCLEOTIDE SEQUENCE [LARGE SCALE GENOMIC DNA]</scope>
    <source>
        <strain evidence="1 2">USDA 222</strain>
    </source>
</reference>
<gene>
    <name evidence="1" type="ORF">ABH992_004458</name>
</gene>
<evidence type="ECO:0000313" key="1">
    <source>
        <dbReference type="EMBL" id="MEY9472059.1"/>
    </source>
</evidence>
<dbReference type="Proteomes" id="UP001565474">
    <property type="component" value="Unassembled WGS sequence"/>
</dbReference>
<keyword evidence="2" id="KW-1185">Reference proteome</keyword>
<protein>
    <submittedName>
        <fullName evidence="1">Trehalose-6-phosphate synthase</fullName>
    </submittedName>
</protein>
<proteinExistence type="predicted"/>
<sequence length="39" mass="4445">MIVLSNFAGAAYELNTAEIVNPMTPTQSPKHCRQRWECH</sequence>
<dbReference type="EMBL" id="JBGBZN010000002">
    <property type="protein sequence ID" value="MEY9472059.1"/>
    <property type="molecule type" value="Genomic_DNA"/>
</dbReference>
<organism evidence="1 2">
    <name type="scientific">Bradyrhizobium yuanmingense</name>
    <dbReference type="NCBI Taxonomy" id="108015"/>
    <lineage>
        <taxon>Bacteria</taxon>
        <taxon>Pseudomonadati</taxon>
        <taxon>Pseudomonadota</taxon>
        <taxon>Alphaproteobacteria</taxon>
        <taxon>Hyphomicrobiales</taxon>
        <taxon>Nitrobacteraceae</taxon>
        <taxon>Bradyrhizobium</taxon>
    </lineage>
</organism>
<comment type="caution">
    <text evidence="1">The sequence shown here is derived from an EMBL/GenBank/DDBJ whole genome shotgun (WGS) entry which is preliminary data.</text>
</comment>
<evidence type="ECO:0000313" key="2">
    <source>
        <dbReference type="Proteomes" id="UP001565474"/>
    </source>
</evidence>